<gene>
    <name evidence="1" type="ORF">UNSWCS_1957</name>
</gene>
<reference evidence="1 2" key="1">
    <citation type="journal article" date="2013" name="BMC Genomics">
        <title>Comparative genomics of Campylobacter concisus isolates reveals genetic diversity and provides insights into disease association.</title>
        <authorList>
            <person name="Deshpande N.P."/>
            <person name="Kaakoush N.O."/>
            <person name="Wilkins M.R."/>
            <person name="Mitchell H.M."/>
        </authorList>
    </citation>
    <scope>NUCLEOTIDE SEQUENCE [LARGE SCALE GENOMIC DNA]</scope>
    <source>
        <strain evidence="1 2">UNSWCS</strain>
    </source>
</reference>
<dbReference type="Proteomes" id="UP000016620">
    <property type="component" value="Unassembled WGS sequence"/>
</dbReference>
<evidence type="ECO:0000313" key="1">
    <source>
        <dbReference type="EMBL" id="ERJ30367.1"/>
    </source>
</evidence>
<dbReference type="AlphaFoldDB" id="U2FII0"/>
<dbReference type="RefSeq" id="WP_021087191.1">
    <property type="nucleotide sequence ID" value="NZ_ANNG01000007.1"/>
</dbReference>
<name>U2FII0_9BACT</name>
<evidence type="ECO:0008006" key="3">
    <source>
        <dbReference type="Google" id="ProtNLM"/>
    </source>
</evidence>
<accession>U2FII0</accession>
<organism evidence="1 2">
    <name type="scientific">Campylobacter concisus UNSWCS</name>
    <dbReference type="NCBI Taxonomy" id="1242968"/>
    <lineage>
        <taxon>Bacteria</taxon>
        <taxon>Pseudomonadati</taxon>
        <taxon>Campylobacterota</taxon>
        <taxon>Epsilonproteobacteria</taxon>
        <taxon>Campylobacterales</taxon>
        <taxon>Campylobacteraceae</taxon>
        <taxon>Campylobacter</taxon>
    </lineage>
</organism>
<dbReference type="InterPro" id="IPR036390">
    <property type="entry name" value="WH_DNA-bd_sf"/>
</dbReference>
<dbReference type="PATRIC" id="fig|1242968.3.peg.461"/>
<dbReference type="SUPFAM" id="SSF46785">
    <property type="entry name" value="Winged helix' DNA-binding domain"/>
    <property type="match status" value="1"/>
</dbReference>
<dbReference type="InterPro" id="IPR036388">
    <property type="entry name" value="WH-like_DNA-bd_sf"/>
</dbReference>
<comment type="caution">
    <text evidence="1">The sequence shown here is derived from an EMBL/GenBank/DDBJ whole genome shotgun (WGS) entry which is preliminary data.</text>
</comment>
<protein>
    <recommendedName>
        <fullName evidence="3">Helix-turn-helix type 11 domain-containing protein</fullName>
    </recommendedName>
</protein>
<evidence type="ECO:0000313" key="2">
    <source>
        <dbReference type="Proteomes" id="UP000016620"/>
    </source>
</evidence>
<sequence length="89" mass="9974">MVANNSLEAYKKLKPELSGKRRAVYEMFCQHKEGATRQEISRRYNIAINSVCGRVNELIARGFLVEIGSKKDVISGCSTSILKPTERIA</sequence>
<proteinExistence type="predicted"/>
<dbReference type="Gene3D" id="1.10.10.10">
    <property type="entry name" value="Winged helix-like DNA-binding domain superfamily/Winged helix DNA-binding domain"/>
    <property type="match status" value="1"/>
</dbReference>
<dbReference type="EMBL" id="ANNG01000007">
    <property type="protein sequence ID" value="ERJ30367.1"/>
    <property type="molecule type" value="Genomic_DNA"/>
</dbReference>